<evidence type="ECO:0000313" key="4">
    <source>
        <dbReference type="EMBL" id="KAE9013290.1"/>
    </source>
</evidence>
<evidence type="ECO:0000313" key="14">
    <source>
        <dbReference type="Proteomes" id="UP000488956"/>
    </source>
</evidence>
<keyword evidence="1" id="KW-0175">Coiled coil</keyword>
<name>A0A6A3T7B2_9STRA</name>
<dbReference type="Proteomes" id="UP000429523">
    <property type="component" value="Unassembled WGS sequence"/>
</dbReference>
<feature type="region of interest" description="Disordered" evidence="2">
    <location>
        <begin position="156"/>
        <end position="184"/>
    </location>
</feature>
<dbReference type="Proteomes" id="UP000441208">
    <property type="component" value="Unassembled WGS sequence"/>
</dbReference>
<sequence>MQRTEPWWGDPYSQLRFGGVEAQRALSLRQEALRNELLRMRQQQLIEARRDRREELRAQVQRLEQQVHRYQFETSVHINSFEAKTGGTVLPSAQLDQRLPGSSESLIERLVQQNEQIMALLLPRRYEDGRIMSNSASVDKRTQRHVPDKTQALTKFGASTEPPASVEHPEEESHPSILPETQNEPLVKKPVSMFQTPTALSWLPEFEWTDEDELTLDKLENDADALPELGSDALNLNNGTPESGSTANTRETNVSALKDQKARDRFESRKRFEALLSASLKNASGTALKRPRWRLESEAESDDVSPFELEEADVMDPVQIFRASVLAVLYTVQLKNMLMAKKIAEKENTMRDFEAMLRVYFDATRMWLGKVVRTPLLSMLQDSSLDVDISTKSGLAGSSLRGFAKKFGGILARRPPPVSPSSTATGQTNESAVDQVKLLKLKVRMKGILQSLSKAIEKKEVPSGILDFWKRISSDGVYFPPSYQLFNEERQSLEFDALGATRRMDFDGSDLIFQSGSERSEEFTINGCPKFSRFNVVVINFLLVRILIPHVILEPWNVGIGSKNIGKQTSANLLSLATLLYCVCRQLSPLPPPIEPPEASFLGRRRSKTVAPSQPSEPDESSGQPSNGIDPALTSTEPNEEERDSEASFLTIDEIGRRLLSEKSFPSKDSQVIQFVKEHQATLNDTLSNLRFQLHGANENLHSTNSTK</sequence>
<evidence type="ECO:0000313" key="6">
    <source>
        <dbReference type="EMBL" id="KAE9128352.1"/>
    </source>
</evidence>
<evidence type="ECO:0000313" key="10">
    <source>
        <dbReference type="Proteomes" id="UP000440732"/>
    </source>
</evidence>
<feature type="region of interest" description="Disordered" evidence="2">
    <location>
        <begin position="595"/>
        <end position="650"/>
    </location>
</feature>
<dbReference type="EMBL" id="QXGF01000494">
    <property type="protein sequence ID" value="KAE8939366.1"/>
    <property type="molecule type" value="Genomic_DNA"/>
</dbReference>
<dbReference type="EMBL" id="QXGC01000412">
    <property type="protein sequence ID" value="KAE9236922.1"/>
    <property type="molecule type" value="Genomic_DNA"/>
</dbReference>
<feature type="compositionally biased region" description="Polar residues" evidence="2">
    <location>
        <begin position="610"/>
        <end position="637"/>
    </location>
</feature>
<dbReference type="EMBL" id="QXFZ01000183">
    <property type="protein sequence ID" value="KAE9128352.1"/>
    <property type="molecule type" value="Genomic_DNA"/>
</dbReference>
<dbReference type="EMBL" id="QXGA01000417">
    <property type="protein sequence ID" value="KAE9146273.1"/>
    <property type="molecule type" value="Genomic_DNA"/>
</dbReference>
<feature type="compositionally biased region" description="Polar residues" evidence="2">
    <location>
        <begin position="234"/>
        <end position="255"/>
    </location>
</feature>
<dbReference type="Proteomes" id="UP000476176">
    <property type="component" value="Unassembled WGS sequence"/>
</dbReference>
<evidence type="ECO:0000313" key="5">
    <source>
        <dbReference type="EMBL" id="KAE9116433.1"/>
    </source>
</evidence>
<evidence type="ECO:0000313" key="3">
    <source>
        <dbReference type="EMBL" id="KAE8939366.1"/>
    </source>
</evidence>
<dbReference type="AlphaFoldDB" id="A0A6A3T7B2"/>
<dbReference type="Proteomes" id="UP000488956">
    <property type="component" value="Unassembled WGS sequence"/>
</dbReference>
<evidence type="ECO:0000256" key="1">
    <source>
        <dbReference type="SAM" id="Coils"/>
    </source>
</evidence>
<dbReference type="EMBL" id="QXFX01000419">
    <property type="protein sequence ID" value="KAE9116433.1"/>
    <property type="molecule type" value="Genomic_DNA"/>
</dbReference>
<evidence type="ECO:0000313" key="8">
    <source>
        <dbReference type="EMBL" id="KAE9236922.1"/>
    </source>
</evidence>
<evidence type="ECO:0000256" key="2">
    <source>
        <dbReference type="SAM" id="MobiDB-lite"/>
    </source>
</evidence>
<proteinExistence type="predicted"/>
<dbReference type="EMBL" id="QXFW01000405">
    <property type="protein sequence ID" value="KAE9013290.1"/>
    <property type="molecule type" value="Genomic_DNA"/>
</dbReference>
<accession>A0A6A3T7B2</accession>
<evidence type="ECO:0000313" key="12">
    <source>
        <dbReference type="Proteomes" id="UP000460718"/>
    </source>
</evidence>
<feature type="region of interest" description="Disordered" evidence="2">
    <location>
        <begin position="229"/>
        <end position="260"/>
    </location>
</feature>
<dbReference type="Proteomes" id="UP000440732">
    <property type="component" value="Unassembled WGS sequence"/>
</dbReference>
<evidence type="ECO:0000313" key="7">
    <source>
        <dbReference type="EMBL" id="KAE9146273.1"/>
    </source>
</evidence>
<evidence type="ECO:0000313" key="11">
    <source>
        <dbReference type="Proteomes" id="UP000441208"/>
    </source>
</evidence>
<feature type="coiled-coil region" evidence="1">
    <location>
        <begin position="39"/>
        <end position="73"/>
    </location>
</feature>
<reference evidence="9 10" key="1">
    <citation type="submission" date="2018-08" db="EMBL/GenBank/DDBJ databases">
        <title>Genomic investigation of the strawberry pathogen Phytophthora fragariae indicates pathogenicity is determined by transcriptional variation in three key races.</title>
        <authorList>
            <person name="Adams T.M."/>
            <person name="Armitage A.D."/>
            <person name="Sobczyk M.K."/>
            <person name="Bates H.J."/>
            <person name="Dunwell J.M."/>
            <person name="Nellist C.F."/>
            <person name="Harrison R.J."/>
        </authorList>
    </citation>
    <scope>NUCLEOTIDE SEQUENCE [LARGE SCALE GENOMIC DNA]</scope>
    <source>
        <strain evidence="8 13">BC-23</strain>
        <strain evidence="7 10">NOV-5</strain>
        <strain evidence="6 11">NOV-71</strain>
        <strain evidence="3 9">NOV-9</strain>
        <strain evidence="5 14">ONT-3</strain>
        <strain evidence="4 12">SCRP245</strain>
    </source>
</reference>
<organism evidence="6 11">
    <name type="scientific">Phytophthora fragariae</name>
    <dbReference type="NCBI Taxonomy" id="53985"/>
    <lineage>
        <taxon>Eukaryota</taxon>
        <taxon>Sar</taxon>
        <taxon>Stramenopiles</taxon>
        <taxon>Oomycota</taxon>
        <taxon>Peronosporomycetes</taxon>
        <taxon>Peronosporales</taxon>
        <taxon>Peronosporaceae</taxon>
        <taxon>Phytophthora</taxon>
    </lineage>
</organism>
<evidence type="ECO:0000313" key="13">
    <source>
        <dbReference type="Proteomes" id="UP000476176"/>
    </source>
</evidence>
<evidence type="ECO:0000313" key="9">
    <source>
        <dbReference type="Proteomes" id="UP000429523"/>
    </source>
</evidence>
<protein>
    <submittedName>
        <fullName evidence="6">Uncharacterized protein</fullName>
    </submittedName>
</protein>
<dbReference type="Proteomes" id="UP000460718">
    <property type="component" value="Unassembled WGS sequence"/>
</dbReference>
<comment type="caution">
    <text evidence="6">The sequence shown here is derived from an EMBL/GenBank/DDBJ whole genome shotgun (WGS) entry which is preliminary data.</text>
</comment>
<gene>
    <name evidence="8" type="ORF">PF004_g8715</name>
    <name evidence="7" type="ORF">PF006_g8956</name>
    <name evidence="6" type="ORF">PF007_g5288</name>
    <name evidence="3" type="ORF">PF009_g10783</name>
    <name evidence="5" type="ORF">PF010_g8962</name>
    <name evidence="4" type="ORF">PF011_g8540</name>
</gene>